<dbReference type="Proteomes" id="UP000027442">
    <property type="component" value="Unassembled WGS sequence"/>
</dbReference>
<protein>
    <submittedName>
        <fullName evidence="8">Sigma-70 region 2</fullName>
    </submittedName>
</protein>
<accession>A0A069QHJ4</accession>
<dbReference type="SUPFAM" id="SSF88659">
    <property type="entry name" value="Sigma3 and sigma4 domains of RNA polymerase sigma factors"/>
    <property type="match status" value="1"/>
</dbReference>
<dbReference type="GO" id="GO:0003677">
    <property type="term" value="F:DNA binding"/>
    <property type="evidence" value="ECO:0007669"/>
    <property type="project" value="UniProtKB-KW"/>
</dbReference>
<evidence type="ECO:0000313" key="9">
    <source>
        <dbReference type="Proteomes" id="UP000027442"/>
    </source>
</evidence>
<dbReference type="PANTHER" id="PTHR43133">
    <property type="entry name" value="RNA POLYMERASE ECF-TYPE SIGMA FACTO"/>
    <property type="match status" value="1"/>
</dbReference>
<dbReference type="PATRIC" id="fig|1122985.7.peg.2524"/>
<keyword evidence="4" id="KW-0238">DNA-binding</keyword>
<evidence type="ECO:0000259" key="7">
    <source>
        <dbReference type="Pfam" id="PF08281"/>
    </source>
</evidence>
<gene>
    <name evidence="8" type="ORF">HMPREF1991_02436</name>
</gene>
<dbReference type="InterPro" id="IPR014284">
    <property type="entry name" value="RNA_pol_sigma-70_dom"/>
</dbReference>
<proteinExistence type="inferred from homology"/>
<evidence type="ECO:0000256" key="1">
    <source>
        <dbReference type="ARBA" id="ARBA00010641"/>
    </source>
</evidence>
<keyword evidence="3" id="KW-0731">Sigma factor</keyword>
<dbReference type="InterPro" id="IPR013324">
    <property type="entry name" value="RNA_pol_sigma_r3/r4-like"/>
</dbReference>
<dbReference type="NCBIfam" id="TIGR02937">
    <property type="entry name" value="sigma70-ECF"/>
    <property type="match status" value="1"/>
</dbReference>
<dbReference type="SUPFAM" id="SSF88946">
    <property type="entry name" value="Sigma2 domain of RNA polymerase sigma factors"/>
    <property type="match status" value="1"/>
</dbReference>
<evidence type="ECO:0000256" key="5">
    <source>
        <dbReference type="ARBA" id="ARBA00023163"/>
    </source>
</evidence>
<keyword evidence="9" id="KW-1185">Reference proteome</keyword>
<comment type="similarity">
    <text evidence="1">Belongs to the sigma-70 factor family. ECF subfamily.</text>
</comment>
<dbReference type="HOGENOM" id="CLU_047691_4_4_10"/>
<dbReference type="GO" id="GO:0006352">
    <property type="term" value="P:DNA-templated transcription initiation"/>
    <property type="evidence" value="ECO:0007669"/>
    <property type="project" value="InterPro"/>
</dbReference>
<evidence type="ECO:0000259" key="6">
    <source>
        <dbReference type="Pfam" id="PF04542"/>
    </source>
</evidence>
<dbReference type="Pfam" id="PF08281">
    <property type="entry name" value="Sigma70_r4_2"/>
    <property type="match status" value="1"/>
</dbReference>
<dbReference type="AlphaFoldDB" id="A0A069QHJ4"/>
<dbReference type="CDD" id="cd06171">
    <property type="entry name" value="Sigma70_r4"/>
    <property type="match status" value="1"/>
</dbReference>
<evidence type="ECO:0000256" key="2">
    <source>
        <dbReference type="ARBA" id="ARBA00023015"/>
    </source>
</evidence>
<evidence type="ECO:0000313" key="8">
    <source>
        <dbReference type="EMBL" id="KDR51514.1"/>
    </source>
</evidence>
<dbReference type="InterPro" id="IPR039425">
    <property type="entry name" value="RNA_pol_sigma-70-like"/>
</dbReference>
<name>A0A069QHJ4_HOYLO</name>
<dbReference type="InterPro" id="IPR013325">
    <property type="entry name" value="RNA_pol_sigma_r2"/>
</dbReference>
<keyword evidence="2" id="KW-0805">Transcription regulation</keyword>
<dbReference type="PANTHER" id="PTHR43133:SF8">
    <property type="entry name" value="RNA POLYMERASE SIGMA FACTOR HI_1459-RELATED"/>
    <property type="match status" value="1"/>
</dbReference>
<dbReference type="InterPro" id="IPR036388">
    <property type="entry name" value="WH-like_DNA-bd_sf"/>
</dbReference>
<dbReference type="GO" id="GO:0016987">
    <property type="term" value="F:sigma factor activity"/>
    <property type="evidence" value="ECO:0007669"/>
    <property type="project" value="UniProtKB-KW"/>
</dbReference>
<organism evidence="8 9">
    <name type="scientific">Hoylesella loescheii DSM 19665 = JCM 12249 = ATCC 15930</name>
    <dbReference type="NCBI Taxonomy" id="1122985"/>
    <lineage>
        <taxon>Bacteria</taxon>
        <taxon>Pseudomonadati</taxon>
        <taxon>Bacteroidota</taxon>
        <taxon>Bacteroidia</taxon>
        <taxon>Bacteroidales</taxon>
        <taxon>Prevotellaceae</taxon>
        <taxon>Hoylesella</taxon>
    </lineage>
</organism>
<dbReference type="Pfam" id="PF04542">
    <property type="entry name" value="Sigma70_r2"/>
    <property type="match status" value="1"/>
</dbReference>
<dbReference type="InterPro" id="IPR013249">
    <property type="entry name" value="RNA_pol_sigma70_r4_t2"/>
</dbReference>
<keyword evidence="5" id="KW-0804">Transcription</keyword>
<feature type="domain" description="RNA polymerase sigma-70 region 2" evidence="6">
    <location>
        <begin position="38"/>
        <end position="99"/>
    </location>
</feature>
<evidence type="ECO:0000256" key="3">
    <source>
        <dbReference type="ARBA" id="ARBA00023082"/>
    </source>
</evidence>
<reference evidence="8 9" key="1">
    <citation type="submission" date="2013-08" db="EMBL/GenBank/DDBJ databases">
        <authorList>
            <person name="Weinstock G."/>
            <person name="Sodergren E."/>
            <person name="Wylie T."/>
            <person name="Fulton L."/>
            <person name="Fulton R."/>
            <person name="Fronick C."/>
            <person name="O'Laughlin M."/>
            <person name="Godfrey J."/>
            <person name="Miner T."/>
            <person name="Herter B."/>
            <person name="Appelbaum E."/>
            <person name="Cordes M."/>
            <person name="Lek S."/>
            <person name="Wollam A."/>
            <person name="Pepin K.H."/>
            <person name="Palsikar V.B."/>
            <person name="Mitreva M."/>
            <person name="Wilson R.K."/>
        </authorList>
    </citation>
    <scope>NUCLEOTIDE SEQUENCE [LARGE SCALE GENOMIC DNA]</scope>
    <source>
        <strain evidence="8 9">ATCC 15930</strain>
    </source>
</reference>
<dbReference type="eggNOG" id="COG1595">
    <property type="taxonomic scope" value="Bacteria"/>
</dbReference>
<dbReference type="Gene3D" id="1.10.10.10">
    <property type="entry name" value="Winged helix-like DNA-binding domain superfamily/Winged helix DNA-binding domain"/>
    <property type="match status" value="1"/>
</dbReference>
<feature type="domain" description="RNA polymerase sigma factor 70 region 4 type 2" evidence="7">
    <location>
        <begin position="132"/>
        <end position="181"/>
    </location>
</feature>
<sequence length="194" mass="22913">MKYLKNVNTRNIFIPQSSFITETEMNKISFRNDILPLKDKLYRLALRITLNARDAEDIVQDTLIKVWNRRERWDELDSIEAFSLTICRNLALDSIKRKGHNTPSIEDTHADKPDLTANPYEEMLHNDRVKLVRDIINALPEKQKTSMQLREFEGKSYREIAQIMEVTEEQVKINIFRARQTIKQKFKNADDYGL</sequence>
<evidence type="ECO:0000256" key="4">
    <source>
        <dbReference type="ARBA" id="ARBA00023125"/>
    </source>
</evidence>
<dbReference type="Gene3D" id="1.10.1740.10">
    <property type="match status" value="1"/>
</dbReference>
<dbReference type="EMBL" id="JNGW01000105">
    <property type="protein sequence ID" value="KDR51514.1"/>
    <property type="molecule type" value="Genomic_DNA"/>
</dbReference>
<comment type="caution">
    <text evidence="8">The sequence shown here is derived from an EMBL/GenBank/DDBJ whole genome shotgun (WGS) entry which is preliminary data.</text>
</comment>
<dbReference type="InterPro" id="IPR007627">
    <property type="entry name" value="RNA_pol_sigma70_r2"/>
</dbReference>